<evidence type="ECO:0000313" key="1">
    <source>
        <dbReference type="EMBL" id="CAL6036706.1"/>
    </source>
</evidence>
<proteinExistence type="predicted"/>
<organism evidence="1 2">
    <name type="scientific">Hexamita inflata</name>
    <dbReference type="NCBI Taxonomy" id="28002"/>
    <lineage>
        <taxon>Eukaryota</taxon>
        <taxon>Metamonada</taxon>
        <taxon>Diplomonadida</taxon>
        <taxon>Hexamitidae</taxon>
        <taxon>Hexamitinae</taxon>
        <taxon>Hexamita</taxon>
    </lineage>
</organism>
<keyword evidence="2" id="KW-1185">Reference proteome</keyword>
<sequence length="116" mass="14188">MTVDGYRFAKYSNEKIIENRQQPRIQPSFESIFTQYIFNQFQRESICTIFELKNIFVKVSEKKKFPQKVESFIFDKNQFGCKKSFYIFQFQTGHELISKMERQIEQWLNYQKQKVV</sequence>
<protein>
    <submittedName>
        <fullName evidence="1">Hypothetical_protein</fullName>
    </submittedName>
</protein>
<dbReference type="Proteomes" id="UP001642409">
    <property type="component" value="Unassembled WGS sequence"/>
</dbReference>
<dbReference type="EMBL" id="CAXDID020000134">
    <property type="protein sequence ID" value="CAL6036706.1"/>
    <property type="molecule type" value="Genomic_DNA"/>
</dbReference>
<name>A0ABP1JEG1_9EUKA</name>
<evidence type="ECO:0000313" key="2">
    <source>
        <dbReference type="Proteomes" id="UP001642409"/>
    </source>
</evidence>
<reference evidence="1 2" key="1">
    <citation type="submission" date="2024-07" db="EMBL/GenBank/DDBJ databases">
        <authorList>
            <person name="Akdeniz Z."/>
        </authorList>
    </citation>
    <scope>NUCLEOTIDE SEQUENCE [LARGE SCALE GENOMIC DNA]</scope>
</reference>
<gene>
    <name evidence="1" type="ORF">HINF_LOCUS36541</name>
</gene>
<accession>A0ABP1JEG1</accession>
<comment type="caution">
    <text evidence="1">The sequence shown here is derived from an EMBL/GenBank/DDBJ whole genome shotgun (WGS) entry which is preliminary data.</text>
</comment>